<comment type="similarity">
    <text evidence="3">Belongs to the glycosyltransferase 32 family.</text>
</comment>
<dbReference type="Proteomes" id="UP001163105">
    <property type="component" value="Unassembled WGS sequence"/>
</dbReference>
<evidence type="ECO:0000256" key="8">
    <source>
        <dbReference type="ARBA" id="ARBA00022968"/>
    </source>
</evidence>
<keyword evidence="17" id="KW-0418">Kinase</keyword>
<reference evidence="17" key="1">
    <citation type="submission" date="2023-01" db="EMBL/GenBank/DDBJ databases">
        <title>The growth and conidiation of Purpureocillium lavendulum are regulated by nitrogen source and histone H3K14 acetylation.</title>
        <authorList>
            <person name="Tang P."/>
            <person name="Han J."/>
            <person name="Zhang C."/>
            <person name="Tang P."/>
            <person name="Qi F."/>
            <person name="Zhang K."/>
            <person name="Liang L."/>
        </authorList>
    </citation>
    <scope>NUCLEOTIDE SEQUENCE</scope>
    <source>
        <strain evidence="17">YMF1.00683</strain>
    </source>
</reference>
<keyword evidence="5" id="KW-0328">Glycosyltransferase</keyword>
<evidence type="ECO:0000256" key="14">
    <source>
        <dbReference type="SAM" id="SignalP"/>
    </source>
</evidence>
<keyword evidence="10" id="KW-0333">Golgi apparatus</keyword>
<dbReference type="PANTHER" id="PTHR43201:SF30">
    <property type="entry name" value="AMP-DEPENDENT SYNTHETASE_LIGASE DOMAIN-CONTAINING PROTEIN"/>
    <property type="match status" value="1"/>
</dbReference>
<dbReference type="InterPro" id="IPR045851">
    <property type="entry name" value="AMP-bd_C_sf"/>
</dbReference>
<keyword evidence="18" id="KW-1185">Reference proteome</keyword>
<dbReference type="PANTHER" id="PTHR43201">
    <property type="entry name" value="ACYL-COA SYNTHETASE"/>
    <property type="match status" value="1"/>
</dbReference>
<keyword evidence="14" id="KW-0732">Signal</keyword>
<evidence type="ECO:0000313" key="17">
    <source>
        <dbReference type="EMBL" id="KAJ6446906.1"/>
    </source>
</evidence>
<dbReference type="Pfam" id="PF13193">
    <property type="entry name" value="AMP-binding_C"/>
    <property type="match status" value="1"/>
</dbReference>
<evidence type="ECO:0000256" key="7">
    <source>
        <dbReference type="ARBA" id="ARBA00022692"/>
    </source>
</evidence>
<dbReference type="InterPro" id="IPR020845">
    <property type="entry name" value="AMP-binding_CS"/>
</dbReference>
<protein>
    <submittedName>
        <fullName evidence="17">G2-specific protein kinase nim-1</fullName>
    </submittedName>
</protein>
<dbReference type="InterPro" id="IPR025110">
    <property type="entry name" value="AMP-bd_C"/>
</dbReference>
<dbReference type="FunFam" id="3.90.550.20:FF:000002">
    <property type="entry name" value="Initiation-specific alpha-1,6-mannosyltransferase"/>
    <property type="match status" value="1"/>
</dbReference>
<dbReference type="GO" id="GO:0006631">
    <property type="term" value="P:fatty acid metabolic process"/>
    <property type="evidence" value="ECO:0007669"/>
    <property type="project" value="TreeGrafter"/>
</dbReference>
<dbReference type="PROSITE" id="PS00455">
    <property type="entry name" value="AMP_BINDING"/>
    <property type="match status" value="1"/>
</dbReference>
<comment type="caution">
    <text evidence="17">The sequence shown here is derived from an EMBL/GenBank/DDBJ whole genome shotgun (WGS) entry which is preliminary data.</text>
</comment>
<keyword evidence="8" id="KW-0735">Signal-anchor</keyword>
<evidence type="ECO:0000259" key="15">
    <source>
        <dbReference type="Pfam" id="PF00501"/>
    </source>
</evidence>
<dbReference type="SUPFAM" id="SSF53448">
    <property type="entry name" value="Nucleotide-diphospho-sugar transferases"/>
    <property type="match status" value="1"/>
</dbReference>
<keyword evidence="6" id="KW-0808">Transferase</keyword>
<keyword evidence="7" id="KW-0812">Transmembrane</keyword>
<dbReference type="InterPro" id="IPR000873">
    <property type="entry name" value="AMP-dep_synth/lig_dom"/>
</dbReference>
<evidence type="ECO:0000259" key="16">
    <source>
        <dbReference type="Pfam" id="PF13193"/>
    </source>
</evidence>
<dbReference type="InterPro" id="IPR042099">
    <property type="entry name" value="ANL_N_sf"/>
</dbReference>
<feature type="chain" id="PRO_5044316322" evidence="14">
    <location>
        <begin position="25"/>
        <end position="992"/>
    </location>
</feature>
<evidence type="ECO:0000256" key="3">
    <source>
        <dbReference type="ARBA" id="ARBA00009003"/>
    </source>
</evidence>
<evidence type="ECO:0000256" key="13">
    <source>
        <dbReference type="SAM" id="MobiDB-lite"/>
    </source>
</evidence>
<organism evidence="17 18">
    <name type="scientific">Purpureocillium lavendulum</name>
    <dbReference type="NCBI Taxonomy" id="1247861"/>
    <lineage>
        <taxon>Eukaryota</taxon>
        <taxon>Fungi</taxon>
        <taxon>Dikarya</taxon>
        <taxon>Ascomycota</taxon>
        <taxon>Pezizomycotina</taxon>
        <taxon>Sordariomycetes</taxon>
        <taxon>Hypocreomycetidae</taxon>
        <taxon>Hypocreales</taxon>
        <taxon>Ophiocordycipitaceae</taxon>
        <taxon>Purpureocillium</taxon>
    </lineage>
</organism>
<dbReference type="GO" id="GO:0009100">
    <property type="term" value="P:glycoprotein metabolic process"/>
    <property type="evidence" value="ECO:0007669"/>
    <property type="project" value="UniProtKB-ARBA"/>
</dbReference>
<dbReference type="EMBL" id="JAQHRD010000001">
    <property type="protein sequence ID" value="KAJ6446906.1"/>
    <property type="molecule type" value="Genomic_DNA"/>
</dbReference>
<dbReference type="Pfam" id="PF00501">
    <property type="entry name" value="AMP-binding"/>
    <property type="match status" value="1"/>
</dbReference>
<dbReference type="InterPro" id="IPR007577">
    <property type="entry name" value="GlycoTrfase_DXD_sugar-bd_CS"/>
</dbReference>
<evidence type="ECO:0000256" key="9">
    <source>
        <dbReference type="ARBA" id="ARBA00022989"/>
    </source>
</evidence>
<evidence type="ECO:0000313" key="18">
    <source>
        <dbReference type="Proteomes" id="UP001163105"/>
    </source>
</evidence>
<evidence type="ECO:0000256" key="5">
    <source>
        <dbReference type="ARBA" id="ARBA00022676"/>
    </source>
</evidence>
<dbReference type="Pfam" id="PF04488">
    <property type="entry name" value="Gly_transf_sug"/>
    <property type="match status" value="1"/>
</dbReference>
<keyword evidence="11" id="KW-0472">Membrane</keyword>
<dbReference type="InterPro" id="IPR029044">
    <property type="entry name" value="Nucleotide-diphossugar_trans"/>
</dbReference>
<evidence type="ECO:0000256" key="11">
    <source>
        <dbReference type="ARBA" id="ARBA00023136"/>
    </source>
</evidence>
<evidence type="ECO:0000256" key="4">
    <source>
        <dbReference type="ARBA" id="ARBA00022598"/>
    </source>
</evidence>
<dbReference type="FunFam" id="3.30.300.30:FF:000008">
    <property type="entry name" value="2,3-dihydroxybenzoate-AMP ligase"/>
    <property type="match status" value="1"/>
</dbReference>
<dbReference type="GO" id="GO:0016301">
    <property type="term" value="F:kinase activity"/>
    <property type="evidence" value="ECO:0007669"/>
    <property type="project" value="UniProtKB-KW"/>
</dbReference>
<feature type="domain" description="AMP-binding enzyme C-terminal" evidence="16">
    <location>
        <begin position="878"/>
        <end position="971"/>
    </location>
</feature>
<evidence type="ECO:0000256" key="10">
    <source>
        <dbReference type="ARBA" id="ARBA00023034"/>
    </source>
</evidence>
<feature type="compositionally biased region" description="Polar residues" evidence="13">
    <location>
        <begin position="30"/>
        <end position="46"/>
    </location>
</feature>
<proteinExistence type="inferred from homology"/>
<keyword evidence="9" id="KW-1133">Transmembrane helix</keyword>
<evidence type="ECO:0000256" key="2">
    <source>
        <dbReference type="ARBA" id="ARBA00006432"/>
    </source>
</evidence>
<dbReference type="GO" id="GO:0031956">
    <property type="term" value="F:medium-chain fatty acid-CoA ligase activity"/>
    <property type="evidence" value="ECO:0007669"/>
    <property type="project" value="TreeGrafter"/>
</dbReference>
<feature type="signal peptide" evidence="14">
    <location>
        <begin position="1"/>
        <end position="24"/>
    </location>
</feature>
<keyword evidence="4" id="KW-0436">Ligase</keyword>
<dbReference type="Gene3D" id="3.30.300.30">
    <property type="match status" value="1"/>
</dbReference>
<name>A0AB34G8R5_9HYPO</name>
<dbReference type="GO" id="GO:0016757">
    <property type="term" value="F:glycosyltransferase activity"/>
    <property type="evidence" value="ECO:0007669"/>
    <property type="project" value="UniProtKB-KW"/>
</dbReference>
<accession>A0AB34G8R5</accession>
<comment type="similarity">
    <text evidence="2">Belongs to the ATP-dependent AMP-binding enzyme family.</text>
</comment>
<dbReference type="AlphaFoldDB" id="A0AB34G8R5"/>
<sequence length="992" mass="107658">MLNSRRALVAAAFLITVFFLVSRSHNSADTAQHKSSANGPQTTTQDAAAAAAAAADVKTEQQKRPVPQKPMMDTSRMSTYDKLAYAYPYDIEAKFPAYIWQTWKTTPTDKDFQFREQEASWSEQHPGFVHEVITDDVAVSLLSLFYAGVPEVLEAYNVLPLPVLKADFFRYLILFARGGIYSDIDTYAIKSAVEWVPDQIPRESIGLVIGLEADPDRPDWADWYSRRIQFCQWTIQSKPGHPALRDIITRITNATLTLKRTGKIASFQGKNVVDLTGPAVWTDTIMDYLNDQRFFDMKKSKGKVDWRNFTGMEMSKRVGDVVVLPITSFSPGVEQMGAKDYDDPMAFVKHDFEGTWKPEEERHIGEQKEQPQEGLPALYPGTIPQHFAATVAQHADRPAVIARAPVSNGSAQSQQARGGAGVIEEETVLTYRGLDLLSNRLAASLAGLGVRKGHRVAVSLGNGPEFAALTYAVFKLGAVLVPLNPSFNARQVCAALEHLAAEVLVIGAVTDLAYKPGNGRSNEELLHAVAGDIRAGTAGHLRSGAVPSLRHVVVVDNRAFHPQVAFPLEDCPALTPYAALLAGSDAPVVPSEPLLPSDTINIQFTSGTTSTPKAAMLAHSSILNNGALIAHRMGLDPADRIVVPPPLFHCFGSVLGYMATATTGAALLFPSPAFDPVATLRMCLDRDATGLYGVSTMLVAVLEALDGGIVAGGKAPQSLRKGIVAGSSVPEALMRRIYQRLGLEDLVICYGMTETSPVNCMTTPADPFVKRTSSVGRPMPHTTVKIVDPMDHSRILPLNTRGELAASGYLVMKGYYDDAARTAEVRVEEPDPLNDAGRNAVWMYSGDEAEMDADGYVTITGRIKDLIIRGGENIHPLEVENCLFQLPGVKEVSVVGVPDERLGESVAAFVIPRRDWATADADAAAGEQGAAAPQTLTKDAVRAWVRTKLSSHLVPKHVFWVEEYPKTASGKIQKFKLRDMAVEALKASPAKV</sequence>
<evidence type="ECO:0000256" key="1">
    <source>
        <dbReference type="ARBA" id="ARBA00004194"/>
    </source>
</evidence>
<comment type="subcellular location">
    <subcellularLocation>
        <location evidence="12">Endomembrane system</location>
        <topology evidence="12">Single-pass type II membrane protein</topology>
    </subcellularLocation>
    <subcellularLocation>
        <location evidence="1">Golgi apparatus membrane</location>
        <topology evidence="1">Single-pass membrane protein</topology>
    </subcellularLocation>
</comment>
<feature type="domain" description="AMP-dependent synthetase/ligase" evidence="15">
    <location>
        <begin position="389"/>
        <end position="816"/>
    </location>
</feature>
<dbReference type="SUPFAM" id="SSF56801">
    <property type="entry name" value="Acetyl-CoA synthetase-like"/>
    <property type="match status" value="1"/>
</dbReference>
<feature type="region of interest" description="Disordered" evidence="13">
    <location>
        <begin position="30"/>
        <end position="72"/>
    </location>
</feature>
<dbReference type="Gene3D" id="3.90.550.20">
    <property type="match status" value="1"/>
</dbReference>
<gene>
    <name evidence="17" type="ORF">O9K51_01679</name>
</gene>
<evidence type="ECO:0000256" key="12">
    <source>
        <dbReference type="ARBA" id="ARBA00060399"/>
    </source>
</evidence>
<evidence type="ECO:0000256" key="6">
    <source>
        <dbReference type="ARBA" id="ARBA00022679"/>
    </source>
</evidence>
<dbReference type="GO" id="GO:0000139">
    <property type="term" value="C:Golgi membrane"/>
    <property type="evidence" value="ECO:0007669"/>
    <property type="project" value="UniProtKB-SubCell"/>
</dbReference>
<dbReference type="Gene3D" id="3.40.50.12780">
    <property type="entry name" value="N-terminal domain of ligase-like"/>
    <property type="match status" value="1"/>
</dbReference>